<evidence type="ECO:0000313" key="1">
    <source>
        <dbReference type="EMBL" id="OGY59985.1"/>
    </source>
</evidence>
<dbReference type="InterPro" id="IPR003669">
    <property type="entry name" value="Thymidylate_synthase_ThyX"/>
</dbReference>
<dbReference type="GO" id="GO:0050797">
    <property type="term" value="F:thymidylate synthase (FAD) activity"/>
    <property type="evidence" value="ECO:0007669"/>
    <property type="project" value="InterPro"/>
</dbReference>
<gene>
    <name evidence="1" type="ORF">A3F24_01500</name>
</gene>
<dbReference type="AlphaFoldDB" id="A0A1G1Z5U4"/>
<dbReference type="Pfam" id="PF02511">
    <property type="entry name" value="Thy1"/>
    <property type="match status" value="2"/>
</dbReference>
<dbReference type="GO" id="GO:0050660">
    <property type="term" value="F:flavin adenine dinucleotide binding"/>
    <property type="evidence" value="ECO:0007669"/>
    <property type="project" value="InterPro"/>
</dbReference>
<dbReference type="GO" id="GO:0006231">
    <property type="term" value="P:dTMP biosynthetic process"/>
    <property type="evidence" value="ECO:0007669"/>
    <property type="project" value="InterPro"/>
</dbReference>
<name>A0A1G1Z5U4_9BACT</name>
<dbReference type="GO" id="GO:0070402">
    <property type="term" value="F:NADPH binding"/>
    <property type="evidence" value="ECO:0007669"/>
    <property type="project" value="TreeGrafter"/>
</dbReference>
<sequence length="556" mass="65221">MQERFKPYEWSEEDRFYLEPFTSNLDGTISVLRNLPPELTGALCSRASRASKSLLRVLLDEYIYPIVHGEDKVLADELTGVVRFFHDHGFKNILNNQRAQQFYTKWLAQYGDDSIAQMTGTHLIFWGISQVAMKFIEDQRIGLEPIEKSTRYVSFAKKIPDVEENERYLYHIPEEELDELGLRAEYEEVLNNLFDTYARLLPKLIEYLKTQYTESDSVLEKKAFDTLRGLLPMATLGQVALRGNAQAFEYLINRTGKHELSELARISRIVKTELDKEIPSLLLRSESEPSQQYQEYLALKRKRVKPFAECVTEGKGMKAVSESSKSEVRLIEFDPQAPERILAGILFGQSHLSWDACLTAALAMSEQEKEEMFDRYLGHRKERWHKVGRALENSYLRFEITTDIGAYRDLHRHRMMTQERQYFSCHHGYAIPSEVQNAGLELDYRAAMDRAAELFMKIEGENPAVAQYVVPLGYKIRFYEWQNFRQFFWEVELRSTSQGHPEYRHVEHAKYWLVKEQFPLLTKHMKVDLQEYGFARRGTEQKIQEKEAWLLEKLKK</sequence>
<organism evidence="1 2">
    <name type="scientific">Candidatus Colwellbacteria bacterium RIFCSPHIGHO2_12_FULL_44_17</name>
    <dbReference type="NCBI Taxonomy" id="1797689"/>
    <lineage>
        <taxon>Bacteria</taxon>
        <taxon>Candidatus Colwelliibacteriota</taxon>
    </lineage>
</organism>
<evidence type="ECO:0008006" key="3">
    <source>
        <dbReference type="Google" id="ProtNLM"/>
    </source>
</evidence>
<dbReference type="CDD" id="cd20175">
    <property type="entry name" value="ThyX"/>
    <property type="match status" value="1"/>
</dbReference>
<dbReference type="SUPFAM" id="SSF69796">
    <property type="entry name" value="Thymidylate synthase-complementing protein Thy1"/>
    <property type="match status" value="2"/>
</dbReference>
<accession>A0A1G1Z5U4</accession>
<proteinExistence type="predicted"/>
<dbReference type="EMBL" id="MHIX01000005">
    <property type="protein sequence ID" value="OGY59985.1"/>
    <property type="molecule type" value="Genomic_DNA"/>
</dbReference>
<dbReference type="PROSITE" id="PS51331">
    <property type="entry name" value="THYX"/>
    <property type="match status" value="2"/>
</dbReference>
<dbReference type="PANTHER" id="PTHR34934:SF1">
    <property type="entry name" value="FLAVIN-DEPENDENT THYMIDYLATE SYNTHASE"/>
    <property type="match status" value="1"/>
</dbReference>
<dbReference type="Gene3D" id="3.30.1360.170">
    <property type="match status" value="2"/>
</dbReference>
<dbReference type="InterPro" id="IPR036098">
    <property type="entry name" value="Thymidylate_synthase_ThyX_sf"/>
</dbReference>
<dbReference type="Proteomes" id="UP000178515">
    <property type="component" value="Unassembled WGS sequence"/>
</dbReference>
<reference evidence="1 2" key="1">
    <citation type="journal article" date="2016" name="Nat. Commun.">
        <title>Thousands of microbial genomes shed light on interconnected biogeochemical processes in an aquifer system.</title>
        <authorList>
            <person name="Anantharaman K."/>
            <person name="Brown C.T."/>
            <person name="Hug L.A."/>
            <person name="Sharon I."/>
            <person name="Castelle C.J."/>
            <person name="Probst A.J."/>
            <person name="Thomas B.C."/>
            <person name="Singh A."/>
            <person name="Wilkins M.J."/>
            <person name="Karaoz U."/>
            <person name="Brodie E.L."/>
            <person name="Williams K.H."/>
            <person name="Hubbard S.S."/>
            <person name="Banfield J.F."/>
        </authorList>
    </citation>
    <scope>NUCLEOTIDE SEQUENCE [LARGE SCALE GENOMIC DNA]</scope>
</reference>
<dbReference type="GO" id="GO:0004799">
    <property type="term" value="F:thymidylate synthase activity"/>
    <property type="evidence" value="ECO:0007669"/>
    <property type="project" value="TreeGrafter"/>
</dbReference>
<dbReference type="PANTHER" id="PTHR34934">
    <property type="entry name" value="FLAVIN-DEPENDENT THYMIDYLATE SYNTHASE"/>
    <property type="match status" value="1"/>
</dbReference>
<evidence type="ECO:0000313" key="2">
    <source>
        <dbReference type="Proteomes" id="UP000178515"/>
    </source>
</evidence>
<dbReference type="STRING" id="1797689.A3F24_01500"/>
<comment type="caution">
    <text evidence="1">The sequence shown here is derived from an EMBL/GenBank/DDBJ whole genome shotgun (WGS) entry which is preliminary data.</text>
</comment>
<protein>
    <recommendedName>
        <fullName evidence="3">Thymidylate synthase</fullName>
    </recommendedName>
</protein>